<reference evidence="1" key="1">
    <citation type="submission" date="2018-05" db="EMBL/GenBank/DDBJ databases">
        <authorList>
            <person name="Lanie J.A."/>
            <person name="Ng W.-L."/>
            <person name="Kazmierczak K.M."/>
            <person name="Andrzejewski T.M."/>
            <person name="Davidsen T.M."/>
            <person name="Wayne K.J."/>
            <person name="Tettelin H."/>
            <person name="Glass J.I."/>
            <person name="Rusch D."/>
            <person name="Podicherti R."/>
            <person name="Tsui H.-C.T."/>
            <person name="Winkler M.E."/>
        </authorList>
    </citation>
    <scope>NUCLEOTIDE SEQUENCE</scope>
</reference>
<feature type="non-terminal residue" evidence="1">
    <location>
        <position position="1"/>
    </location>
</feature>
<gene>
    <name evidence="1" type="ORF">METZ01_LOCUS413621</name>
</gene>
<sequence length="54" mass="6315">PVPAKKAILFWAESGCDIEKENAIRMYNCKDWFLLVCFFMNPKLFTPHVSYGLM</sequence>
<proteinExistence type="predicted"/>
<evidence type="ECO:0000313" key="1">
    <source>
        <dbReference type="EMBL" id="SVD60767.1"/>
    </source>
</evidence>
<name>A0A382WPE7_9ZZZZ</name>
<accession>A0A382WPE7</accession>
<dbReference type="EMBL" id="UINC01161523">
    <property type="protein sequence ID" value="SVD60767.1"/>
    <property type="molecule type" value="Genomic_DNA"/>
</dbReference>
<organism evidence="1">
    <name type="scientific">marine metagenome</name>
    <dbReference type="NCBI Taxonomy" id="408172"/>
    <lineage>
        <taxon>unclassified sequences</taxon>
        <taxon>metagenomes</taxon>
        <taxon>ecological metagenomes</taxon>
    </lineage>
</organism>
<dbReference type="AlphaFoldDB" id="A0A382WPE7"/>
<protein>
    <submittedName>
        <fullName evidence="1">Uncharacterized protein</fullName>
    </submittedName>
</protein>